<feature type="domain" description="FH2" evidence="3">
    <location>
        <begin position="465"/>
        <end position="555"/>
    </location>
</feature>
<organism evidence="4 5">
    <name type="scientific">Prorocentrum cordatum</name>
    <dbReference type="NCBI Taxonomy" id="2364126"/>
    <lineage>
        <taxon>Eukaryota</taxon>
        <taxon>Sar</taxon>
        <taxon>Alveolata</taxon>
        <taxon>Dinophyceae</taxon>
        <taxon>Prorocentrales</taxon>
        <taxon>Prorocentraceae</taxon>
        <taxon>Prorocentrum</taxon>
    </lineage>
</organism>
<feature type="region of interest" description="Disordered" evidence="2">
    <location>
        <begin position="1"/>
        <end position="57"/>
    </location>
</feature>
<dbReference type="EMBL" id="CAUYUJ010015321">
    <property type="protein sequence ID" value="CAK0852539.1"/>
    <property type="molecule type" value="Genomic_DNA"/>
</dbReference>
<feature type="compositionally biased region" description="Low complexity" evidence="2">
    <location>
        <begin position="19"/>
        <end position="32"/>
    </location>
</feature>
<feature type="compositionally biased region" description="Gly residues" evidence="2">
    <location>
        <begin position="435"/>
        <end position="444"/>
    </location>
</feature>
<feature type="compositionally biased region" description="Basic and acidic residues" evidence="2">
    <location>
        <begin position="546"/>
        <end position="555"/>
    </location>
</feature>
<dbReference type="PROSITE" id="PS50297">
    <property type="entry name" value="ANK_REP_REGION"/>
    <property type="match status" value="1"/>
</dbReference>
<feature type="non-terminal residue" evidence="4">
    <location>
        <position position="1"/>
    </location>
</feature>
<proteinExistence type="predicted"/>
<feature type="compositionally biased region" description="Basic and acidic residues" evidence="2">
    <location>
        <begin position="463"/>
        <end position="473"/>
    </location>
</feature>
<evidence type="ECO:0000313" key="5">
    <source>
        <dbReference type="Proteomes" id="UP001189429"/>
    </source>
</evidence>
<dbReference type="Gene3D" id="1.25.40.20">
    <property type="entry name" value="Ankyrin repeat-containing domain"/>
    <property type="match status" value="1"/>
</dbReference>
<comment type="caution">
    <text evidence="4">The sequence shown here is derived from an EMBL/GenBank/DDBJ whole genome shotgun (WGS) entry which is preliminary data.</text>
</comment>
<evidence type="ECO:0000259" key="3">
    <source>
        <dbReference type="PROSITE" id="PS51444"/>
    </source>
</evidence>
<feature type="compositionally biased region" description="Low complexity" evidence="2">
    <location>
        <begin position="414"/>
        <end position="434"/>
    </location>
</feature>
<dbReference type="InterPro" id="IPR002110">
    <property type="entry name" value="Ankyrin_rpt"/>
</dbReference>
<dbReference type="PROSITE" id="PS51444">
    <property type="entry name" value="FH2"/>
    <property type="match status" value="1"/>
</dbReference>
<feature type="region of interest" description="Disordered" evidence="2">
    <location>
        <begin position="345"/>
        <end position="478"/>
    </location>
</feature>
<feature type="region of interest" description="Disordered" evidence="2">
    <location>
        <begin position="161"/>
        <end position="192"/>
    </location>
</feature>
<gene>
    <name evidence="4" type="ORF">PCOR1329_LOCUS44291</name>
</gene>
<dbReference type="SUPFAM" id="SSF48403">
    <property type="entry name" value="Ankyrin repeat"/>
    <property type="match status" value="1"/>
</dbReference>
<evidence type="ECO:0000256" key="2">
    <source>
        <dbReference type="SAM" id="MobiDB-lite"/>
    </source>
</evidence>
<protein>
    <recommendedName>
        <fullName evidence="3">FH2 domain-containing protein</fullName>
    </recommendedName>
</protein>
<dbReference type="InterPro" id="IPR042201">
    <property type="entry name" value="FH2_Formin_sf"/>
</dbReference>
<name>A0ABN9U218_9DINO</name>
<dbReference type="PROSITE" id="PS50088">
    <property type="entry name" value="ANK_REPEAT"/>
    <property type="match status" value="1"/>
</dbReference>
<feature type="compositionally biased region" description="Low complexity" evidence="2">
    <location>
        <begin position="378"/>
        <end position="401"/>
    </location>
</feature>
<keyword evidence="5" id="KW-1185">Reference proteome</keyword>
<feature type="repeat" description="ANK" evidence="1">
    <location>
        <begin position="83"/>
        <end position="115"/>
    </location>
</feature>
<dbReference type="Pfam" id="PF12796">
    <property type="entry name" value="Ank_2"/>
    <property type="match status" value="1"/>
</dbReference>
<feature type="compositionally biased region" description="Basic residues" evidence="2">
    <location>
        <begin position="517"/>
        <end position="538"/>
    </location>
</feature>
<evidence type="ECO:0000256" key="1">
    <source>
        <dbReference type="PROSITE-ProRule" id="PRU00023"/>
    </source>
</evidence>
<dbReference type="InterPro" id="IPR015425">
    <property type="entry name" value="FH2_Formin"/>
</dbReference>
<accession>A0ABN9U218</accession>
<dbReference type="InterPro" id="IPR036770">
    <property type="entry name" value="Ankyrin_rpt-contain_sf"/>
</dbReference>
<reference evidence="4" key="1">
    <citation type="submission" date="2023-10" db="EMBL/GenBank/DDBJ databases">
        <authorList>
            <person name="Chen Y."/>
            <person name="Shah S."/>
            <person name="Dougan E. K."/>
            <person name="Thang M."/>
            <person name="Chan C."/>
        </authorList>
    </citation>
    <scope>NUCLEOTIDE SEQUENCE [LARGE SCALE GENOMIC DNA]</scope>
</reference>
<evidence type="ECO:0000313" key="4">
    <source>
        <dbReference type="EMBL" id="CAK0852539.1"/>
    </source>
</evidence>
<dbReference type="Proteomes" id="UP001189429">
    <property type="component" value="Unassembled WGS sequence"/>
</dbReference>
<feature type="region of interest" description="Disordered" evidence="2">
    <location>
        <begin position="517"/>
        <end position="555"/>
    </location>
</feature>
<keyword evidence="1" id="KW-0040">ANK repeat</keyword>
<sequence length="555" mass="59064">EHVASQVGAKRQEKATSKEAAVAAEPEAASTALPIPRRKPLPKAEPTAERRAQLPVPSVERPELRRALEVVARKPWSKIRWPHNFTALHLAAQLGSSEVVEFLLEATAAPSLQTQDERGRTPLDIAKKHGFSALEELLAPPTSPSRGSRTSALSFGHLGRRIGGLSPPSATPTSGNAVSSMAEPKKASPNKYTHWDPFKKQWAAGKMATRWTGERYVDVLREVLRIRDRNPDDLGLLELRGEVARLRAENSAWLSERKAGVGPGGSAEAHGAAAARGFGLTGPLDERQLVKYMKQVDMFGREKVLSKLEDSPNVGGMALDSAKALKAMEQIEMAIRLCESRTKDTFEDNSVETAEPDPVPPEEAAAAAHAGSGGRSQPGPQDAAAAAPEAAPASAPAPSKGPGKGKKGPPPPKAGGATPAAEVAPAAGPAKGPPAKGGKGGGPPGAKAKGAKGGSKAGAAAVELKKPKVEPAKPMKPLWWTRLNFGAQLKQGETVWDEVSDLSDMLPIDELVERFAKRHRPPSRRCRKPSARRRRRSSTSRSSRTLRPDKTRSWP</sequence>
<dbReference type="Gene3D" id="1.20.58.2220">
    <property type="entry name" value="Formin, FH2 domain"/>
    <property type="match status" value="1"/>
</dbReference>